<evidence type="ECO:0000256" key="4">
    <source>
        <dbReference type="ARBA" id="ARBA00022741"/>
    </source>
</evidence>
<dbReference type="SMART" id="SM01209">
    <property type="entry name" value="GARS_A"/>
    <property type="match status" value="1"/>
</dbReference>
<dbReference type="InterPro" id="IPR011761">
    <property type="entry name" value="ATP-grasp"/>
</dbReference>
<dbReference type="SUPFAM" id="SSF52440">
    <property type="entry name" value="PreATP-grasp domain"/>
    <property type="match status" value="1"/>
</dbReference>
<dbReference type="InterPro" id="IPR037123">
    <property type="entry name" value="PRibGlycinamide_synth_C_sf"/>
</dbReference>
<comment type="catalytic activity">
    <reaction evidence="10">
        <text>5-phospho-beta-D-ribosylamine + glycine + ATP = N(1)-(5-phospho-beta-D-ribosyl)glycinamide + ADP + phosphate + H(+)</text>
        <dbReference type="Rhea" id="RHEA:17453"/>
        <dbReference type="ChEBI" id="CHEBI:15378"/>
        <dbReference type="ChEBI" id="CHEBI:30616"/>
        <dbReference type="ChEBI" id="CHEBI:43474"/>
        <dbReference type="ChEBI" id="CHEBI:57305"/>
        <dbReference type="ChEBI" id="CHEBI:58681"/>
        <dbReference type="ChEBI" id="CHEBI:143788"/>
        <dbReference type="ChEBI" id="CHEBI:456216"/>
        <dbReference type="EC" id="6.3.4.13"/>
    </reaction>
</comment>
<dbReference type="RefSeq" id="WP_005959679.1">
    <property type="nucleotide sequence ID" value="NZ_CAXOUM010000027.1"/>
</dbReference>
<dbReference type="eggNOG" id="COG0151">
    <property type="taxonomic scope" value="Bacteria"/>
</dbReference>
<dbReference type="GO" id="GO:0009113">
    <property type="term" value="P:purine nucleobase biosynthetic process"/>
    <property type="evidence" value="ECO:0007669"/>
    <property type="project" value="InterPro"/>
</dbReference>
<comment type="pathway">
    <text evidence="1 10">Purine metabolism; IMP biosynthesis via de novo pathway; N(1)-(5-phospho-D-ribosyl)glycinamide from 5-phospho-alpha-D-ribose 1-diphosphate: step 2/2.</text>
</comment>
<dbReference type="InterPro" id="IPR020560">
    <property type="entry name" value="PRibGlycinamide_synth_C-dom"/>
</dbReference>
<keyword evidence="5 10" id="KW-0658">Purine biosynthesis</keyword>
<keyword evidence="6 11" id="KW-0067">ATP-binding</keyword>
<sequence>MRILVVGSGGREDAIAWKLQQNPKVEEVIIKSSSLSIEELIATAKKEKITLTMVGSEELLVKGIVDAFEREDLVIFGPNQQAAMLEGSKAFSKAFMKKYGVKTARYESFQKAEQALAYAEKQEYPLVVKASGLAAGKGVIICQNVEEAKKAIQEIMVEKVFQEAGSEVVIEEFLEGVEASILSITDSNVILPFISAKDHKKIGEKESGLNTGGMGVIAPNPYVTKQVYDAFQKDILEPTLKGMKAEGMKFAGIIFFGLMITKKGVYLLEYNMRMGDPETQAVLPLLESDFLEMLEDALAGTLDTEKIKWSKNASCCVVLASGGYPVSYQKGYEIHGLDEVEQHVFFAGVKKENGKYYNNGGRVLNVVATAPTLEEAIQKAYKDIEKISFQDSYYRKDIGKLYSEIIVF</sequence>
<dbReference type="GO" id="GO:0006189">
    <property type="term" value="P:'de novo' IMP biosynthetic process"/>
    <property type="evidence" value="ECO:0007669"/>
    <property type="project" value="UniProtKB-UniRule"/>
</dbReference>
<dbReference type="EC" id="6.3.4.13" evidence="2 10"/>
<dbReference type="SMART" id="SM01210">
    <property type="entry name" value="GARS_C"/>
    <property type="match status" value="1"/>
</dbReference>
<dbReference type="KEGG" id="fnf:BSQ88_05100"/>
<dbReference type="InterPro" id="IPR016185">
    <property type="entry name" value="PreATP-grasp_dom_sf"/>
</dbReference>
<dbReference type="NCBIfam" id="TIGR00877">
    <property type="entry name" value="purD"/>
    <property type="match status" value="1"/>
</dbReference>
<evidence type="ECO:0000259" key="12">
    <source>
        <dbReference type="PROSITE" id="PS50975"/>
    </source>
</evidence>
<dbReference type="SUPFAM" id="SSF56059">
    <property type="entry name" value="Glutathione synthetase ATP-binding domain-like"/>
    <property type="match status" value="1"/>
</dbReference>
<keyword evidence="3 10" id="KW-0436">Ligase</keyword>
<evidence type="ECO:0000256" key="3">
    <source>
        <dbReference type="ARBA" id="ARBA00022598"/>
    </source>
</evidence>
<dbReference type="HAMAP" id="MF_00138">
    <property type="entry name" value="GARS"/>
    <property type="match status" value="1"/>
</dbReference>
<feature type="domain" description="ATP-grasp" evidence="12">
    <location>
        <begin position="93"/>
        <end position="299"/>
    </location>
</feature>
<evidence type="ECO:0000256" key="7">
    <source>
        <dbReference type="ARBA" id="ARBA00038345"/>
    </source>
</evidence>
<comment type="similarity">
    <text evidence="7 10">Belongs to the GARS family.</text>
</comment>
<dbReference type="Pfam" id="PF02843">
    <property type="entry name" value="GARS_C"/>
    <property type="match status" value="1"/>
</dbReference>
<dbReference type="Gene3D" id="3.40.50.20">
    <property type="match status" value="2"/>
</dbReference>
<dbReference type="Pfam" id="PF01071">
    <property type="entry name" value="GARS_A"/>
    <property type="match status" value="1"/>
</dbReference>
<evidence type="ECO:0000256" key="10">
    <source>
        <dbReference type="HAMAP-Rule" id="MF_00138"/>
    </source>
</evidence>
<protein>
    <recommendedName>
        <fullName evidence="2 10">Phosphoribosylamine--glycine ligase</fullName>
        <ecNumber evidence="2 10">6.3.4.13</ecNumber>
    </recommendedName>
    <alternativeName>
        <fullName evidence="10">GARS</fullName>
    </alternativeName>
    <alternativeName>
        <fullName evidence="8 10">Glycinamide ribonucleotide synthetase</fullName>
    </alternativeName>
    <alternativeName>
        <fullName evidence="9 10">Phosphoribosylglycinamide synthetase</fullName>
    </alternativeName>
</protein>
<evidence type="ECO:0000256" key="11">
    <source>
        <dbReference type="PROSITE-ProRule" id="PRU00409"/>
    </source>
</evidence>
<dbReference type="GO" id="GO:0005524">
    <property type="term" value="F:ATP binding"/>
    <property type="evidence" value="ECO:0007669"/>
    <property type="project" value="UniProtKB-UniRule"/>
</dbReference>
<evidence type="ECO:0000313" key="14">
    <source>
        <dbReference type="Proteomes" id="UP000075816"/>
    </source>
</evidence>
<reference evidence="13 14" key="1">
    <citation type="submission" date="2016-03" db="EMBL/GenBank/DDBJ databases">
        <title>Comparative genomics of human isolates of Fusobacterium necrophorum.</title>
        <authorList>
            <person name="Jensen A."/>
            <person name="Bank S."/>
            <person name="Andersen P.S."/>
            <person name="Kristensen L.H."/>
            <person name="Prag J."/>
        </authorList>
    </citation>
    <scope>NUCLEOTIDE SEQUENCE [LARGE SCALE GENOMIC DNA]</scope>
    <source>
        <strain evidence="13 14">LS_1264</strain>
    </source>
</reference>
<comment type="caution">
    <text evidence="13">The sequence shown here is derived from an EMBL/GenBank/DDBJ whole genome shotgun (WGS) entry which is preliminary data.</text>
</comment>
<dbReference type="InterPro" id="IPR013815">
    <property type="entry name" value="ATP_grasp_subdomain_1"/>
</dbReference>
<dbReference type="PROSITE" id="PS50975">
    <property type="entry name" value="ATP_GRASP"/>
    <property type="match status" value="1"/>
</dbReference>
<accession>A0A162JCJ9</accession>
<evidence type="ECO:0000256" key="6">
    <source>
        <dbReference type="ARBA" id="ARBA00022840"/>
    </source>
</evidence>
<keyword evidence="4 11" id="KW-0547">Nucleotide-binding</keyword>
<dbReference type="Pfam" id="PF02844">
    <property type="entry name" value="GARS_N"/>
    <property type="match status" value="1"/>
</dbReference>
<dbReference type="UniPathway" id="UPA00074">
    <property type="reaction ID" value="UER00125"/>
</dbReference>
<dbReference type="InterPro" id="IPR020562">
    <property type="entry name" value="PRibGlycinamide_synth_N"/>
</dbReference>
<gene>
    <name evidence="10" type="primary">purD</name>
    <name evidence="13" type="ORF">A2J07_02005</name>
</gene>
<evidence type="ECO:0000256" key="2">
    <source>
        <dbReference type="ARBA" id="ARBA00013255"/>
    </source>
</evidence>
<dbReference type="Gene3D" id="3.90.600.10">
    <property type="entry name" value="Phosphoribosylglycinamide synthetase, C-terminal domain"/>
    <property type="match status" value="1"/>
</dbReference>
<dbReference type="AlphaFoldDB" id="A0A162JCJ9"/>
<dbReference type="InterPro" id="IPR020561">
    <property type="entry name" value="PRibGlycinamid_synth_ATP-grasp"/>
</dbReference>
<dbReference type="EMBL" id="LVEA01000001">
    <property type="protein sequence ID" value="KYL05534.1"/>
    <property type="molecule type" value="Genomic_DNA"/>
</dbReference>
<dbReference type="FunFam" id="3.30.1490.20:FF:000006">
    <property type="entry name" value="phosphoribosylamine--glycine ligase, chloroplastic-like"/>
    <property type="match status" value="1"/>
</dbReference>
<organism evidence="13 14">
    <name type="scientific">Fusobacterium necrophorum subsp. funduliforme</name>
    <dbReference type="NCBI Taxonomy" id="143387"/>
    <lineage>
        <taxon>Bacteria</taxon>
        <taxon>Fusobacteriati</taxon>
        <taxon>Fusobacteriota</taxon>
        <taxon>Fusobacteriia</taxon>
        <taxon>Fusobacteriales</taxon>
        <taxon>Fusobacteriaceae</taxon>
        <taxon>Fusobacterium</taxon>
    </lineage>
</organism>
<evidence type="ECO:0000256" key="9">
    <source>
        <dbReference type="ARBA" id="ARBA00042864"/>
    </source>
</evidence>
<name>A0A162JCJ9_9FUSO</name>
<dbReference type="PANTHER" id="PTHR43472">
    <property type="entry name" value="PHOSPHORIBOSYLAMINE--GLYCINE LIGASE"/>
    <property type="match status" value="1"/>
</dbReference>
<proteinExistence type="inferred from homology"/>
<dbReference type="FunFam" id="3.90.600.10:FF:000001">
    <property type="entry name" value="Trifunctional purine biosynthetic protein adenosine-3"/>
    <property type="match status" value="1"/>
</dbReference>
<evidence type="ECO:0000313" key="13">
    <source>
        <dbReference type="EMBL" id="KYL05534.1"/>
    </source>
</evidence>
<dbReference type="Gene3D" id="3.30.1490.20">
    <property type="entry name" value="ATP-grasp fold, A domain"/>
    <property type="match status" value="1"/>
</dbReference>
<dbReference type="InterPro" id="IPR011054">
    <property type="entry name" value="Rudment_hybrid_motif"/>
</dbReference>
<evidence type="ECO:0000256" key="8">
    <source>
        <dbReference type="ARBA" id="ARBA00042242"/>
    </source>
</evidence>
<dbReference type="Gene3D" id="3.30.470.20">
    <property type="entry name" value="ATP-grasp fold, B domain"/>
    <property type="match status" value="1"/>
</dbReference>
<dbReference type="Proteomes" id="UP000075816">
    <property type="component" value="Unassembled WGS sequence"/>
</dbReference>
<dbReference type="SUPFAM" id="SSF51246">
    <property type="entry name" value="Rudiment single hybrid motif"/>
    <property type="match status" value="1"/>
</dbReference>
<dbReference type="InterPro" id="IPR000115">
    <property type="entry name" value="PRibGlycinamide_synth"/>
</dbReference>
<dbReference type="GO" id="GO:0004637">
    <property type="term" value="F:phosphoribosylamine-glycine ligase activity"/>
    <property type="evidence" value="ECO:0007669"/>
    <property type="project" value="UniProtKB-UniRule"/>
</dbReference>
<evidence type="ECO:0000256" key="1">
    <source>
        <dbReference type="ARBA" id="ARBA00005174"/>
    </source>
</evidence>
<evidence type="ECO:0000256" key="5">
    <source>
        <dbReference type="ARBA" id="ARBA00022755"/>
    </source>
</evidence>
<dbReference type="GO" id="GO:0046872">
    <property type="term" value="F:metal ion binding"/>
    <property type="evidence" value="ECO:0007669"/>
    <property type="project" value="InterPro"/>
</dbReference>
<dbReference type="PANTHER" id="PTHR43472:SF1">
    <property type="entry name" value="PHOSPHORIBOSYLAMINE--GLYCINE LIGASE, CHLOROPLASTIC"/>
    <property type="match status" value="1"/>
</dbReference>